<keyword evidence="4" id="KW-0812">Transmembrane</keyword>
<protein>
    <recommendedName>
        <fullName evidence="3">Signal recognition particle receptor subunit beta</fullName>
    </recommendedName>
</protein>
<evidence type="ECO:0000256" key="6">
    <source>
        <dbReference type="ARBA" id="ARBA00022824"/>
    </source>
</evidence>
<dbReference type="PANTHER" id="PTHR11711">
    <property type="entry name" value="ADP RIBOSYLATION FACTOR-RELATED"/>
    <property type="match status" value="1"/>
</dbReference>
<evidence type="ECO:0000313" key="11">
    <source>
        <dbReference type="EMBL" id="PIK40351.1"/>
    </source>
</evidence>
<evidence type="ECO:0000256" key="4">
    <source>
        <dbReference type="ARBA" id="ARBA00022692"/>
    </source>
</evidence>
<name>A0A2G8JX43_STIJA</name>
<evidence type="ECO:0000256" key="10">
    <source>
        <dbReference type="ARBA" id="ARBA00023170"/>
    </source>
</evidence>
<keyword evidence="9" id="KW-0472">Membrane</keyword>
<dbReference type="Gene3D" id="3.40.50.300">
    <property type="entry name" value="P-loop containing nucleotide triphosphate hydrolases"/>
    <property type="match status" value="1"/>
</dbReference>
<dbReference type="InterPro" id="IPR024156">
    <property type="entry name" value="Small_GTPase_ARF"/>
</dbReference>
<keyword evidence="12" id="KW-1185">Reference proteome</keyword>
<comment type="similarity">
    <text evidence="2">Belongs to the SRP receptor beta subunit family.</text>
</comment>
<keyword evidence="5" id="KW-0547">Nucleotide-binding</keyword>
<sequence>IVLLLRGRKSKKRTILLTGVSDAGKTALFTKLIFGKEAVTYTSIKENSGLYFVKAKGKDVPLVDIPGNERQRLQLWEKFKEETRGLIFVVDSSRFQKEVKEVAEFLYILLTDPVVHRSKLRLLVVCNKQDVALAKSAKVIQTQLEKEL</sequence>
<dbReference type="InterPro" id="IPR019009">
    <property type="entry name" value="SRP_receptor_beta_su"/>
</dbReference>
<dbReference type="GO" id="GO:0005525">
    <property type="term" value="F:GTP binding"/>
    <property type="evidence" value="ECO:0007669"/>
    <property type="project" value="UniProtKB-KW"/>
</dbReference>
<comment type="caution">
    <text evidence="11">The sequence shown here is derived from an EMBL/GenBank/DDBJ whole genome shotgun (WGS) entry which is preliminary data.</text>
</comment>
<evidence type="ECO:0000256" key="9">
    <source>
        <dbReference type="ARBA" id="ARBA00023136"/>
    </source>
</evidence>
<keyword evidence="6" id="KW-0256">Endoplasmic reticulum</keyword>
<proteinExistence type="inferred from homology"/>
<dbReference type="OrthoDB" id="41266at2759"/>
<dbReference type="Proteomes" id="UP000230750">
    <property type="component" value="Unassembled WGS sequence"/>
</dbReference>
<evidence type="ECO:0000256" key="2">
    <source>
        <dbReference type="ARBA" id="ARBA00005619"/>
    </source>
</evidence>
<keyword evidence="10 11" id="KW-0675">Receptor</keyword>
<dbReference type="CDD" id="cd04105">
    <property type="entry name" value="SR_beta"/>
    <property type="match status" value="1"/>
</dbReference>
<dbReference type="SUPFAM" id="SSF52540">
    <property type="entry name" value="P-loop containing nucleoside triphosphate hydrolases"/>
    <property type="match status" value="1"/>
</dbReference>
<dbReference type="Pfam" id="PF09439">
    <property type="entry name" value="SRPRB"/>
    <property type="match status" value="1"/>
</dbReference>
<dbReference type="STRING" id="307972.A0A2G8JX43"/>
<accession>A0A2G8JX43</accession>
<dbReference type="GO" id="GO:0005789">
    <property type="term" value="C:endoplasmic reticulum membrane"/>
    <property type="evidence" value="ECO:0007669"/>
    <property type="project" value="UniProtKB-SubCell"/>
</dbReference>
<gene>
    <name evidence="11" type="ORF">BSL78_22803</name>
</gene>
<keyword evidence="7" id="KW-1133">Transmembrane helix</keyword>
<dbReference type="AlphaFoldDB" id="A0A2G8JX43"/>
<organism evidence="11 12">
    <name type="scientific">Stichopus japonicus</name>
    <name type="common">Sea cucumber</name>
    <dbReference type="NCBI Taxonomy" id="307972"/>
    <lineage>
        <taxon>Eukaryota</taxon>
        <taxon>Metazoa</taxon>
        <taxon>Echinodermata</taxon>
        <taxon>Eleutherozoa</taxon>
        <taxon>Echinozoa</taxon>
        <taxon>Holothuroidea</taxon>
        <taxon>Aspidochirotacea</taxon>
        <taxon>Aspidochirotida</taxon>
        <taxon>Stichopodidae</taxon>
        <taxon>Apostichopus</taxon>
    </lineage>
</organism>
<evidence type="ECO:0000256" key="1">
    <source>
        <dbReference type="ARBA" id="ARBA00004389"/>
    </source>
</evidence>
<comment type="subcellular location">
    <subcellularLocation>
        <location evidence="1">Endoplasmic reticulum membrane</location>
        <topology evidence="1">Single-pass membrane protein</topology>
    </subcellularLocation>
</comment>
<keyword evidence="8" id="KW-0342">GTP-binding</keyword>
<evidence type="ECO:0000256" key="8">
    <source>
        <dbReference type="ARBA" id="ARBA00023134"/>
    </source>
</evidence>
<evidence type="ECO:0000256" key="7">
    <source>
        <dbReference type="ARBA" id="ARBA00022989"/>
    </source>
</evidence>
<evidence type="ECO:0000313" key="12">
    <source>
        <dbReference type="Proteomes" id="UP000230750"/>
    </source>
</evidence>
<evidence type="ECO:0000256" key="3">
    <source>
        <dbReference type="ARBA" id="ARBA00020256"/>
    </source>
</evidence>
<feature type="non-terminal residue" evidence="11">
    <location>
        <position position="1"/>
    </location>
</feature>
<dbReference type="InterPro" id="IPR027417">
    <property type="entry name" value="P-loop_NTPase"/>
</dbReference>
<evidence type="ECO:0000256" key="5">
    <source>
        <dbReference type="ARBA" id="ARBA00022741"/>
    </source>
</evidence>
<reference evidence="11 12" key="1">
    <citation type="journal article" date="2017" name="PLoS Biol.">
        <title>The sea cucumber genome provides insights into morphological evolution and visceral regeneration.</title>
        <authorList>
            <person name="Zhang X."/>
            <person name="Sun L."/>
            <person name="Yuan J."/>
            <person name="Sun Y."/>
            <person name="Gao Y."/>
            <person name="Zhang L."/>
            <person name="Li S."/>
            <person name="Dai H."/>
            <person name="Hamel J.F."/>
            <person name="Liu C."/>
            <person name="Yu Y."/>
            <person name="Liu S."/>
            <person name="Lin W."/>
            <person name="Guo K."/>
            <person name="Jin S."/>
            <person name="Xu P."/>
            <person name="Storey K.B."/>
            <person name="Huan P."/>
            <person name="Zhang T."/>
            <person name="Zhou Y."/>
            <person name="Zhang J."/>
            <person name="Lin C."/>
            <person name="Li X."/>
            <person name="Xing L."/>
            <person name="Huo D."/>
            <person name="Sun M."/>
            <person name="Wang L."/>
            <person name="Mercier A."/>
            <person name="Li F."/>
            <person name="Yang H."/>
            <person name="Xiang J."/>
        </authorList>
    </citation>
    <scope>NUCLEOTIDE SEQUENCE [LARGE SCALE GENOMIC DNA]</scope>
    <source>
        <strain evidence="11">Shaxun</strain>
        <tissue evidence="11">Muscle</tissue>
    </source>
</reference>
<dbReference type="EMBL" id="MRZV01001132">
    <property type="protein sequence ID" value="PIK40351.1"/>
    <property type="molecule type" value="Genomic_DNA"/>
</dbReference>